<name>A0A5N6TN53_ASPAV</name>
<feature type="compositionally biased region" description="Basic and acidic residues" evidence="4">
    <location>
        <begin position="12"/>
        <end position="33"/>
    </location>
</feature>
<evidence type="ECO:0000256" key="3">
    <source>
        <dbReference type="ARBA" id="ARBA00023242"/>
    </source>
</evidence>
<dbReference type="SUPFAM" id="SSF46689">
    <property type="entry name" value="Homeodomain-like"/>
    <property type="match status" value="2"/>
</dbReference>
<feature type="region of interest" description="Disordered" evidence="4">
    <location>
        <begin position="1"/>
        <end position="149"/>
    </location>
</feature>
<evidence type="ECO:0000256" key="4">
    <source>
        <dbReference type="SAM" id="MobiDB-lite"/>
    </source>
</evidence>
<organism evidence="7 8">
    <name type="scientific">Aspergillus avenaceus</name>
    <dbReference type="NCBI Taxonomy" id="36643"/>
    <lineage>
        <taxon>Eukaryota</taxon>
        <taxon>Fungi</taxon>
        <taxon>Dikarya</taxon>
        <taxon>Ascomycota</taxon>
        <taxon>Pezizomycotina</taxon>
        <taxon>Eurotiomycetes</taxon>
        <taxon>Eurotiomycetidae</taxon>
        <taxon>Eurotiales</taxon>
        <taxon>Aspergillaceae</taxon>
        <taxon>Aspergillus</taxon>
        <taxon>Aspergillus subgen. Circumdati</taxon>
    </lineage>
</organism>
<gene>
    <name evidence="7" type="ORF">BDV25DRAFT_160152</name>
</gene>
<feature type="compositionally biased region" description="Basic and acidic residues" evidence="4">
    <location>
        <begin position="67"/>
        <end position="97"/>
    </location>
</feature>
<feature type="compositionally biased region" description="Basic residues" evidence="4">
    <location>
        <begin position="459"/>
        <end position="479"/>
    </location>
</feature>
<protein>
    <submittedName>
        <fullName evidence="7">Uncharacterized protein</fullName>
    </submittedName>
</protein>
<dbReference type="SMART" id="SM00717">
    <property type="entry name" value="SANT"/>
    <property type="match status" value="3"/>
</dbReference>
<dbReference type="CDD" id="cd00167">
    <property type="entry name" value="SANT"/>
    <property type="match status" value="2"/>
</dbReference>
<feature type="compositionally biased region" description="Polar residues" evidence="4">
    <location>
        <begin position="390"/>
        <end position="405"/>
    </location>
</feature>
<dbReference type="PANTHER" id="PTHR46380">
    <property type="entry name" value="CYCLIN-D-BINDING MYB-LIKE TRANSCRIPTION FACTOR 1"/>
    <property type="match status" value="1"/>
</dbReference>
<dbReference type="InterPro" id="IPR009057">
    <property type="entry name" value="Homeodomain-like_sf"/>
</dbReference>
<accession>A0A5N6TN53</accession>
<evidence type="ECO:0000259" key="6">
    <source>
        <dbReference type="PROSITE" id="PS51294"/>
    </source>
</evidence>
<reference evidence="7 8" key="1">
    <citation type="submission" date="2019-04" db="EMBL/GenBank/DDBJ databases">
        <title>Friends and foes A comparative genomics study of 23 Aspergillus species from section Flavi.</title>
        <authorList>
            <consortium name="DOE Joint Genome Institute"/>
            <person name="Kjaerbolling I."/>
            <person name="Vesth T."/>
            <person name="Frisvad J.C."/>
            <person name="Nybo J.L."/>
            <person name="Theobald S."/>
            <person name="Kildgaard S."/>
            <person name="Isbrandt T."/>
            <person name="Kuo A."/>
            <person name="Sato A."/>
            <person name="Lyhne E.K."/>
            <person name="Kogle M.E."/>
            <person name="Wiebenga A."/>
            <person name="Kun R.S."/>
            <person name="Lubbers R.J."/>
            <person name="Makela M.R."/>
            <person name="Barry K."/>
            <person name="Chovatia M."/>
            <person name="Clum A."/>
            <person name="Daum C."/>
            <person name="Haridas S."/>
            <person name="He G."/>
            <person name="LaButti K."/>
            <person name="Lipzen A."/>
            <person name="Mondo S."/>
            <person name="Riley R."/>
            <person name="Salamov A."/>
            <person name="Simmons B.A."/>
            <person name="Magnuson J.K."/>
            <person name="Henrissat B."/>
            <person name="Mortensen U.H."/>
            <person name="Larsen T.O."/>
            <person name="Devries R.P."/>
            <person name="Grigoriev I.V."/>
            <person name="Machida M."/>
            <person name="Baker S.E."/>
            <person name="Andersen M.R."/>
        </authorList>
    </citation>
    <scope>NUCLEOTIDE SEQUENCE [LARGE SCALE GENOMIC DNA]</scope>
    <source>
        <strain evidence="7 8">IBT 18842</strain>
    </source>
</reference>
<keyword evidence="8" id="KW-1185">Reference proteome</keyword>
<dbReference type="InterPro" id="IPR001005">
    <property type="entry name" value="SANT/Myb"/>
</dbReference>
<keyword evidence="2" id="KW-0238">DNA-binding</keyword>
<dbReference type="GO" id="GO:0000976">
    <property type="term" value="F:transcription cis-regulatory region binding"/>
    <property type="evidence" value="ECO:0007669"/>
    <property type="project" value="TreeGrafter"/>
</dbReference>
<dbReference type="InterPro" id="IPR051651">
    <property type="entry name" value="DMTF1_DNA-bind_reg"/>
</dbReference>
<dbReference type="Pfam" id="PF13921">
    <property type="entry name" value="Myb_DNA-bind_6"/>
    <property type="match status" value="1"/>
</dbReference>
<evidence type="ECO:0000313" key="8">
    <source>
        <dbReference type="Proteomes" id="UP000325780"/>
    </source>
</evidence>
<dbReference type="Gene3D" id="1.10.10.60">
    <property type="entry name" value="Homeodomain-like"/>
    <property type="match status" value="2"/>
</dbReference>
<keyword evidence="3" id="KW-0539">Nucleus</keyword>
<dbReference type="InterPro" id="IPR017930">
    <property type="entry name" value="Myb_dom"/>
</dbReference>
<feature type="compositionally biased region" description="Acidic residues" evidence="4">
    <location>
        <begin position="411"/>
        <end position="421"/>
    </location>
</feature>
<feature type="domain" description="HTH myb-type" evidence="6">
    <location>
        <begin position="238"/>
        <end position="291"/>
    </location>
</feature>
<feature type="domain" description="Myb-like" evidence="5">
    <location>
        <begin position="238"/>
        <end position="287"/>
    </location>
</feature>
<evidence type="ECO:0000259" key="5">
    <source>
        <dbReference type="PROSITE" id="PS50090"/>
    </source>
</evidence>
<feature type="compositionally biased region" description="Acidic residues" evidence="4">
    <location>
        <begin position="488"/>
        <end position="497"/>
    </location>
</feature>
<dbReference type="GO" id="GO:0003700">
    <property type="term" value="F:DNA-binding transcription factor activity"/>
    <property type="evidence" value="ECO:0007669"/>
    <property type="project" value="TreeGrafter"/>
</dbReference>
<sequence>MARRSFPAPEAGHNELSEDTQVAREQKDTEGRRKSSKKANAEAQSDNAAISKRKRKSNDLNAVPASNRKEEEPRSLKRKKTGDDNKENEAEGDEHSSAEAQLNGDLATASESPSKKPRKSKKGAAQKDTDETKRRLARPSEVTQARPRRSNLRGTVGFFTSEEVQALERFKISFCNEHEYDASTFDEMVQHSERDKDIDFPCPISVMTKTDFWRSVYEILPNRDKRSVYRFMRRHFQTSDVKPHKWTHEQDEELIQLISQHGQKFAHIARMIGRNDDDVVQRWKNRLEHRGTMKRGPWTEEEVVKLQNALQKTLKSLQEMGKERKRDIYEMDESLIAWGQISDLMGNVRSRQQCADKWRKTRRKVMHLRANGNPNAIYDYTAEKNKAKSRTTTPAPTQRQEAQIKSNERVESEDDEDEEDPSSSADKDQLNQNDSASDSDKKPAQKQPKTKSTETPKVNGHKSAKKIKPSGSIQKRKRSPSTSSSSSDSEDESESESEPAHKRASLGNTATKRSLKGGEPTNSESEDDSASGSSSEASETDTDSEDETKPAFTPINQKTRNIPAAKGPTRSVSSSPSQEIKPEE</sequence>
<feature type="region of interest" description="Disordered" evidence="4">
    <location>
        <begin position="384"/>
        <end position="584"/>
    </location>
</feature>
<dbReference type="PROSITE" id="PS51294">
    <property type="entry name" value="HTH_MYB"/>
    <property type="match status" value="1"/>
</dbReference>
<dbReference type="AlphaFoldDB" id="A0A5N6TN53"/>
<comment type="subcellular location">
    <subcellularLocation>
        <location evidence="1">Nucleus</location>
    </subcellularLocation>
</comment>
<evidence type="ECO:0000256" key="1">
    <source>
        <dbReference type="ARBA" id="ARBA00004123"/>
    </source>
</evidence>
<dbReference type="OrthoDB" id="39591at2759"/>
<dbReference type="PANTHER" id="PTHR46380:SF2">
    <property type="entry name" value="CYCLIN-D-BINDING MYB-LIKE TRANSCRIPTION FACTOR 1"/>
    <property type="match status" value="1"/>
</dbReference>
<dbReference type="GO" id="GO:0005634">
    <property type="term" value="C:nucleus"/>
    <property type="evidence" value="ECO:0007669"/>
    <property type="project" value="UniProtKB-SubCell"/>
</dbReference>
<evidence type="ECO:0000256" key="2">
    <source>
        <dbReference type="ARBA" id="ARBA00023125"/>
    </source>
</evidence>
<dbReference type="EMBL" id="ML742202">
    <property type="protein sequence ID" value="KAE8147539.1"/>
    <property type="molecule type" value="Genomic_DNA"/>
</dbReference>
<feature type="compositionally biased region" description="Basic residues" evidence="4">
    <location>
        <begin position="115"/>
        <end position="124"/>
    </location>
</feature>
<feature type="compositionally biased region" description="Basic and acidic residues" evidence="4">
    <location>
        <begin position="125"/>
        <end position="134"/>
    </location>
</feature>
<feature type="domain" description="Myb-like" evidence="5">
    <location>
        <begin position="290"/>
        <end position="362"/>
    </location>
</feature>
<evidence type="ECO:0000313" key="7">
    <source>
        <dbReference type="EMBL" id="KAE8147539.1"/>
    </source>
</evidence>
<dbReference type="Proteomes" id="UP000325780">
    <property type="component" value="Unassembled WGS sequence"/>
</dbReference>
<dbReference type="PROSITE" id="PS50090">
    <property type="entry name" value="MYB_LIKE"/>
    <property type="match status" value="2"/>
</dbReference>
<proteinExistence type="predicted"/>